<evidence type="ECO:0000313" key="3">
    <source>
        <dbReference type="Proteomes" id="UP000799302"/>
    </source>
</evidence>
<protein>
    <submittedName>
        <fullName evidence="2">Uncharacterized protein</fullName>
    </submittedName>
</protein>
<sequence>MIRNILEKLQSRLELRQLEDKYILRKDRVCYQSTATYVNGEYVYAPPYDPSAASLRSQTTSRPGRTSKRSSSRDTSYSASTSTSSQNTNRSNSRWSRQWDGTNPFPSIGNWRR</sequence>
<name>A0A6A6TZX8_9PEZI</name>
<evidence type="ECO:0000256" key="1">
    <source>
        <dbReference type="SAM" id="MobiDB-lite"/>
    </source>
</evidence>
<dbReference type="AlphaFoldDB" id="A0A6A6TZX8"/>
<feature type="region of interest" description="Disordered" evidence="1">
    <location>
        <begin position="42"/>
        <end position="113"/>
    </location>
</feature>
<accession>A0A6A6TZX8</accession>
<gene>
    <name evidence="2" type="ORF">BT63DRAFT_460220</name>
</gene>
<organism evidence="2 3">
    <name type="scientific">Microthyrium microscopicum</name>
    <dbReference type="NCBI Taxonomy" id="703497"/>
    <lineage>
        <taxon>Eukaryota</taxon>
        <taxon>Fungi</taxon>
        <taxon>Dikarya</taxon>
        <taxon>Ascomycota</taxon>
        <taxon>Pezizomycotina</taxon>
        <taxon>Dothideomycetes</taxon>
        <taxon>Dothideomycetes incertae sedis</taxon>
        <taxon>Microthyriales</taxon>
        <taxon>Microthyriaceae</taxon>
        <taxon>Microthyrium</taxon>
    </lineage>
</organism>
<feature type="compositionally biased region" description="Low complexity" evidence="1">
    <location>
        <begin position="73"/>
        <end position="96"/>
    </location>
</feature>
<proteinExistence type="predicted"/>
<evidence type="ECO:0000313" key="2">
    <source>
        <dbReference type="EMBL" id="KAF2664727.1"/>
    </source>
</evidence>
<dbReference type="EMBL" id="MU004242">
    <property type="protein sequence ID" value="KAF2664727.1"/>
    <property type="molecule type" value="Genomic_DNA"/>
</dbReference>
<dbReference type="OrthoDB" id="5285218at2759"/>
<dbReference type="Proteomes" id="UP000799302">
    <property type="component" value="Unassembled WGS sequence"/>
</dbReference>
<feature type="compositionally biased region" description="Polar residues" evidence="1">
    <location>
        <begin position="54"/>
        <end position="64"/>
    </location>
</feature>
<keyword evidence="3" id="KW-1185">Reference proteome</keyword>
<reference evidence="2" key="1">
    <citation type="journal article" date="2020" name="Stud. Mycol.">
        <title>101 Dothideomycetes genomes: a test case for predicting lifestyles and emergence of pathogens.</title>
        <authorList>
            <person name="Haridas S."/>
            <person name="Albert R."/>
            <person name="Binder M."/>
            <person name="Bloem J."/>
            <person name="Labutti K."/>
            <person name="Salamov A."/>
            <person name="Andreopoulos B."/>
            <person name="Baker S."/>
            <person name="Barry K."/>
            <person name="Bills G."/>
            <person name="Bluhm B."/>
            <person name="Cannon C."/>
            <person name="Castanera R."/>
            <person name="Culley D."/>
            <person name="Daum C."/>
            <person name="Ezra D."/>
            <person name="Gonzalez J."/>
            <person name="Henrissat B."/>
            <person name="Kuo A."/>
            <person name="Liang C."/>
            <person name="Lipzen A."/>
            <person name="Lutzoni F."/>
            <person name="Magnuson J."/>
            <person name="Mondo S."/>
            <person name="Nolan M."/>
            <person name="Ohm R."/>
            <person name="Pangilinan J."/>
            <person name="Park H.-J."/>
            <person name="Ramirez L."/>
            <person name="Alfaro M."/>
            <person name="Sun H."/>
            <person name="Tritt A."/>
            <person name="Yoshinaga Y."/>
            <person name="Zwiers L.-H."/>
            <person name="Turgeon B."/>
            <person name="Goodwin S."/>
            <person name="Spatafora J."/>
            <person name="Crous P."/>
            <person name="Grigoriev I."/>
        </authorList>
    </citation>
    <scope>NUCLEOTIDE SEQUENCE</scope>
    <source>
        <strain evidence="2">CBS 115976</strain>
    </source>
</reference>